<evidence type="ECO:0000313" key="2">
    <source>
        <dbReference type="EMBL" id="PGH28178.1"/>
    </source>
</evidence>
<feature type="region of interest" description="Disordered" evidence="1">
    <location>
        <begin position="1"/>
        <end position="43"/>
    </location>
</feature>
<dbReference type="Proteomes" id="UP000224634">
    <property type="component" value="Unassembled WGS sequence"/>
</dbReference>
<dbReference type="EMBL" id="PDNA01000001">
    <property type="protein sequence ID" value="PGH28178.1"/>
    <property type="molecule type" value="Genomic_DNA"/>
</dbReference>
<protein>
    <submittedName>
        <fullName evidence="2">Uncharacterized protein</fullName>
    </submittedName>
</protein>
<feature type="compositionally biased region" description="Polar residues" evidence="1">
    <location>
        <begin position="18"/>
        <end position="30"/>
    </location>
</feature>
<keyword evidence="3" id="KW-1185">Reference proteome</keyword>
<reference evidence="2 3" key="1">
    <citation type="submission" date="2017-10" db="EMBL/GenBank/DDBJ databases">
        <title>Comparative genomics in systemic dimorphic fungi from Ajellomycetaceae.</title>
        <authorList>
            <person name="Munoz J.F."/>
            <person name="Mcewen J.G."/>
            <person name="Clay O.K."/>
            <person name="Cuomo C.A."/>
        </authorList>
    </citation>
    <scope>NUCLEOTIDE SEQUENCE [LARGE SCALE GENOMIC DNA]</scope>
    <source>
        <strain evidence="2 3">UAMH7299</strain>
    </source>
</reference>
<organism evidence="2 3">
    <name type="scientific">Polytolypa hystricis (strain UAMH7299)</name>
    <dbReference type="NCBI Taxonomy" id="1447883"/>
    <lineage>
        <taxon>Eukaryota</taxon>
        <taxon>Fungi</taxon>
        <taxon>Dikarya</taxon>
        <taxon>Ascomycota</taxon>
        <taxon>Pezizomycotina</taxon>
        <taxon>Eurotiomycetes</taxon>
        <taxon>Eurotiomycetidae</taxon>
        <taxon>Onygenales</taxon>
        <taxon>Onygenales incertae sedis</taxon>
        <taxon>Polytolypa</taxon>
    </lineage>
</organism>
<accession>A0A2B7Z4X1</accession>
<evidence type="ECO:0000256" key="1">
    <source>
        <dbReference type="SAM" id="MobiDB-lite"/>
    </source>
</evidence>
<proteinExistence type="predicted"/>
<name>A0A2B7Z4X1_POLH7</name>
<dbReference type="AlphaFoldDB" id="A0A2B7Z4X1"/>
<gene>
    <name evidence="2" type="ORF">AJ80_00068</name>
</gene>
<comment type="caution">
    <text evidence="2">The sequence shown here is derived from an EMBL/GenBank/DDBJ whole genome shotgun (WGS) entry which is preliminary data.</text>
</comment>
<sequence length="137" mass="15646">MARLRGNSYSGWAIGRRQASSDQRLVSDTTEGGGGVLRDGSSDQLWRENVVFDNDTWVVPSRANWHGRQQVGTNDNTKPQRDREARRKKRRRSEVRPREADRAAWSTAGVGQRKRETERTQVTGGEEGTQIPKKRER</sequence>
<evidence type="ECO:0000313" key="3">
    <source>
        <dbReference type="Proteomes" id="UP000224634"/>
    </source>
</evidence>
<feature type="region of interest" description="Disordered" evidence="1">
    <location>
        <begin position="63"/>
        <end position="137"/>
    </location>
</feature>